<comment type="similarity">
    <text evidence="2">Belongs to the eukaryotic ribosomal protein P1/P2 family.</text>
</comment>
<dbReference type="eggNOG" id="KOG3449">
    <property type="taxonomic scope" value="Eukaryota"/>
</dbReference>
<dbReference type="HAMAP" id="MF_01478">
    <property type="entry name" value="Ribosomal_L12_arch"/>
    <property type="match status" value="1"/>
</dbReference>
<dbReference type="CDD" id="cd05833">
    <property type="entry name" value="Ribosomal_P2"/>
    <property type="match status" value="1"/>
</dbReference>
<evidence type="ECO:0000256" key="2">
    <source>
        <dbReference type="ARBA" id="ARBA00005436"/>
    </source>
</evidence>
<organism evidence="8 9">
    <name type="scientific">Bursaphelenchus xylophilus</name>
    <name type="common">Pinewood nematode worm</name>
    <name type="synonym">Aphelenchoides xylophilus</name>
    <dbReference type="NCBI Taxonomy" id="6326"/>
    <lineage>
        <taxon>Eukaryota</taxon>
        <taxon>Metazoa</taxon>
        <taxon>Ecdysozoa</taxon>
        <taxon>Nematoda</taxon>
        <taxon>Chromadorea</taxon>
        <taxon>Rhabditida</taxon>
        <taxon>Tylenchina</taxon>
        <taxon>Tylenchomorpha</taxon>
        <taxon>Aphelenchoidea</taxon>
        <taxon>Aphelenchoididae</taxon>
        <taxon>Bursaphelenchus</taxon>
    </lineage>
</organism>
<evidence type="ECO:0000256" key="6">
    <source>
        <dbReference type="ARBA" id="ARBA00035443"/>
    </source>
</evidence>
<evidence type="ECO:0000256" key="4">
    <source>
        <dbReference type="ARBA" id="ARBA00023274"/>
    </source>
</evidence>
<protein>
    <recommendedName>
        <fullName evidence="5">Large ribosomal subunit protein P2</fullName>
    </recommendedName>
    <alternativeName>
        <fullName evidence="6">60S acidic ribosomal protein P2</fullName>
    </alternativeName>
</protein>
<name>A0A1I7S900_BURXY</name>
<dbReference type="Gene3D" id="1.10.10.1410">
    <property type="match status" value="1"/>
</dbReference>
<evidence type="ECO:0000313" key="8">
    <source>
        <dbReference type="Proteomes" id="UP000095284"/>
    </source>
</evidence>
<dbReference type="GO" id="GO:0003735">
    <property type="term" value="F:structural constituent of ribosome"/>
    <property type="evidence" value="ECO:0007669"/>
    <property type="project" value="InterPro"/>
</dbReference>
<dbReference type="AlphaFoldDB" id="A0A1I7S900"/>
<sequence>MPFIDLTGRGRVQQDVVHTIIPKNQDRRSRRKHYVFFITMKYVAAYLLANLGGKTDPSVQDLSTILGSVGVEVEKQQAETVVKLLNGKSIEEVIAAGQSKLATVPSGGAAPAAAAAPSGGAAPAADKPAAKKEEKKEESEEEDMGFGLFD</sequence>
<evidence type="ECO:0000256" key="5">
    <source>
        <dbReference type="ARBA" id="ARBA00035301"/>
    </source>
</evidence>
<comment type="function">
    <text evidence="1">Plays an important role in the elongation step of protein synthesis.</text>
</comment>
<feature type="compositionally biased region" description="Basic and acidic residues" evidence="7">
    <location>
        <begin position="128"/>
        <end position="138"/>
    </location>
</feature>
<dbReference type="InterPro" id="IPR044076">
    <property type="entry name" value="Ribosomal_P2"/>
</dbReference>
<proteinExistence type="inferred from homology"/>
<feature type="compositionally biased region" description="Low complexity" evidence="7">
    <location>
        <begin position="105"/>
        <end position="127"/>
    </location>
</feature>
<evidence type="ECO:0000313" key="9">
    <source>
        <dbReference type="WBParaSite" id="BXY_0949500.1"/>
    </source>
</evidence>
<dbReference type="PANTHER" id="PTHR21141:SF5">
    <property type="entry name" value="LARGE RIBOSOMAL SUBUNIT PROTEIN P2"/>
    <property type="match status" value="1"/>
</dbReference>
<reference evidence="9" key="1">
    <citation type="submission" date="2016-11" db="UniProtKB">
        <authorList>
            <consortium name="WormBaseParasite"/>
        </authorList>
    </citation>
    <scope>IDENTIFICATION</scope>
</reference>
<feature type="region of interest" description="Disordered" evidence="7">
    <location>
        <begin position="103"/>
        <end position="150"/>
    </location>
</feature>
<keyword evidence="4" id="KW-0687">Ribonucleoprotein</keyword>
<accession>A0A1I7S900</accession>
<dbReference type="Proteomes" id="UP000095284">
    <property type="component" value="Unplaced"/>
</dbReference>
<dbReference type="Pfam" id="PF00428">
    <property type="entry name" value="Ribosomal_60s"/>
    <property type="match status" value="1"/>
</dbReference>
<keyword evidence="3" id="KW-0689">Ribosomal protein</keyword>
<dbReference type="InterPro" id="IPR027534">
    <property type="entry name" value="Ribosomal_P1/P2"/>
</dbReference>
<dbReference type="WBParaSite" id="BXY_0949500.1">
    <property type="protein sequence ID" value="BXY_0949500.1"/>
    <property type="gene ID" value="BXY_0949500"/>
</dbReference>
<evidence type="ECO:0000256" key="1">
    <source>
        <dbReference type="ARBA" id="ARBA00003362"/>
    </source>
</evidence>
<dbReference type="FunFam" id="1.10.10.1410:FF:000002">
    <property type="entry name" value="60S acidic ribosomal protein P2"/>
    <property type="match status" value="1"/>
</dbReference>
<dbReference type="GO" id="GO:0002182">
    <property type="term" value="P:cytoplasmic translational elongation"/>
    <property type="evidence" value="ECO:0007669"/>
    <property type="project" value="InterPro"/>
</dbReference>
<evidence type="ECO:0000256" key="7">
    <source>
        <dbReference type="SAM" id="MobiDB-lite"/>
    </source>
</evidence>
<dbReference type="PANTHER" id="PTHR21141">
    <property type="entry name" value="60S ACIDIC RIBOSOMAL PROTEIN FAMILY MEMBER"/>
    <property type="match status" value="1"/>
</dbReference>
<dbReference type="GO" id="GO:0022625">
    <property type="term" value="C:cytosolic large ribosomal subunit"/>
    <property type="evidence" value="ECO:0007669"/>
    <property type="project" value="InterPro"/>
</dbReference>
<dbReference type="InterPro" id="IPR038716">
    <property type="entry name" value="P1/P2_N_sf"/>
</dbReference>
<evidence type="ECO:0000256" key="3">
    <source>
        <dbReference type="ARBA" id="ARBA00022980"/>
    </source>
</evidence>